<dbReference type="InterPro" id="IPR050570">
    <property type="entry name" value="Cell_wall_metabolism_enzyme"/>
</dbReference>
<dbReference type="PANTHER" id="PTHR21666:SF270">
    <property type="entry name" value="MUREIN HYDROLASE ACTIVATOR ENVC"/>
    <property type="match status" value="1"/>
</dbReference>
<feature type="domain" description="M23ase beta-sheet core" evidence="3">
    <location>
        <begin position="213"/>
        <end position="307"/>
    </location>
</feature>
<dbReference type="InterPro" id="IPR016047">
    <property type="entry name" value="M23ase_b-sheet_dom"/>
</dbReference>
<organism evidence="4 5">
    <name type="scientific">Caldisalinibacter kiritimatiensis</name>
    <dbReference type="NCBI Taxonomy" id="1304284"/>
    <lineage>
        <taxon>Bacteria</taxon>
        <taxon>Bacillati</taxon>
        <taxon>Bacillota</taxon>
        <taxon>Tissierellia</taxon>
        <taxon>Tissierellales</taxon>
        <taxon>Thermohalobacteraceae</taxon>
        <taxon>Caldisalinibacter</taxon>
    </lineage>
</organism>
<dbReference type="PANTHER" id="PTHR21666">
    <property type="entry name" value="PEPTIDASE-RELATED"/>
    <property type="match status" value="1"/>
</dbReference>
<dbReference type="EMBL" id="ARZA01000040">
    <property type="protein sequence ID" value="EOD01660.1"/>
    <property type="molecule type" value="Genomic_DNA"/>
</dbReference>
<dbReference type="CDD" id="cd12797">
    <property type="entry name" value="M23_peptidase"/>
    <property type="match status" value="1"/>
</dbReference>
<evidence type="ECO:0000256" key="1">
    <source>
        <dbReference type="SAM" id="Coils"/>
    </source>
</evidence>
<dbReference type="STRING" id="1304284.L21TH_0266"/>
<name>R1CH90_9FIRM</name>
<keyword evidence="1" id="KW-0175">Coiled coil</keyword>
<keyword evidence="2" id="KW-1133">Transmembrane helix</keyword>
<feature type="transmembrane region" description="Helical" evidence="2">
    <location>
        <begin position="35"/>
        <end position="55"/>
    </location>
</feature>
<dbReference type="Gene3D" id="2.70.70.10">
    <property type="entry name" value="Glucose Permease (Domain IIA)"/>
    <property type="match status" value="1"/>
</dbReference>
<protein>
    <submittedName>
        <fullName evidence="4">Peptidase, M23/M37 family</fullName>
    </submittedName>
</protein>
<dbReference type="eggNOG" id="COG0739">
    <property type="taxonomic scope" value="Bacteria"/>
</dbReference>
<sequence length="315" mass="35422">MKFKHIKSKKNNSISLIVVPNSNTKNIRQMKLPTWIPKLIFLLIIIFLSSTVYLFQSYKTLKSKYTVNVDKLKVLKQKNERQKAEIETLKQKTAEIEDKLKTISELQETVRDMVGLKESKLEKEKDSNSISSRNGAALLNTTSLHPDLISIEQQMDTLSKLLDEGQEELSGLIVDVEKRLKYLEAKPNYKPAPGRISSGFGYRINPFGRNREFHTGIDIANNYGTKIVAAGSGVVTFSGYNGGMGYVVVISHGYGYQSIYGHNKKLLVEVGDKVEKGETIALMGSTGRSTGPHVHFEIRYYGKPVDPEDIINNYD</sequence>
<dbReference type="RefSeq" id="WP_006307079.1">
    <property type="nucleotide sequence ID" value="NZ_ARZA01000040.1"/>
</dbReference>
<dbReference type="SUPFAM" id="SSF51261">
    <property type="entry name" value="Duplicated hybrid motif"/>
    <property type="match status" value="1"/>
</dbReference>
<dbReference type="GO" id="GO:0004222">
    <property type="term" value="F:metalloendopeptidase activity"/>
    <property type="evidence" value="ECO:0007669"/>
    <property type="project" value="TreeGrafter"/>
</dbReference>
<keyword evidence="2" id="KW-0812">Transmembrane</keyword>
<evidence type="ECO:0000313" key="5">
    <source>
        <dbReference type="Proteomes" id="UP000013378"/>
    </source>
</evidence>
<evidence type="ECO:0000313" key="4">
    <source>
        <dbReference type="EMBL" id="EOD01660.1"/>
    </source>
</evidence>
<evidence type="ECO:0000259" key="3">
    <source>
        <dbReference type="Pfam" id="PF01551"/>
    </source>
</evidence>
<dbReference type="Pfam" id="PF01551">
    <property type="entry name" value="Peptidase_M23"/>
    <property type="match status" value="1"/>
</dbReference>
<keyword evidence="5" id="KW-1185">Reference proteome</keyword>
<dbReference type="FunFam" id="2.70.70.10:FF:000006">
    <property type="entry name" value="M23 family peptidase"/>
    <property type="match status" value="1"/>
</dbReference>
<gene>
    <name evidence="4" type="ORF">L21TH_0266</name>
</gene>
<comment type="caution">
    <text evidence="4">The sequence shown here is derived from an EMBL/GenBank/DDBJ whole genome shotgun (WGS) entry which is preliminary data.</text>
</comment>
<evidence type="ECO:0000256" key="2">
    <source>
        <dbReference type="SAM" id="Phobius"/>
    </source>
</evidence>
<keyword evidence="2" id="KW-0472">Membrane</keyword>
<proteinExistence type="predicted"/>
<feature type="coiled-coil region" evidence="1">
    <location>
        <begin position="72"/>
        <end position="109"/>
    </location>
</feature>
<dbReference type="AlphaFoldDB" id="R1CH90"/>
<dbReference type="Proteomes" id="UP000013378">
    <property type="component" value="Unassembled WGS sequence"/>
</dbReference>
<reference evidence="4 5" key="1">
    <citation type="journal article" date="2015" name="Geomicrobiol. J.">
        <title>Caldisalinibacter kiritimatiensis gen. nov., sp. nov., a moderately thermohalophilic thiosulfate-reducing bacterium from a hypersaline microbial mat.</title>
        <authorList>
            <person name="Ben Hania W."/>
            <person name="Joseph M."/>
            <person name="Fiebig A."/>
            <person name="Bunk B."/>
            <person name="Klenk H.-P."/>
            <person name="Fardeau M.-L."/>
            <person name="Spring S."/>
        </authorList>
    </citation>
    <scope>NUCLEOTIDE SEQUENCE [LARGE SCALE GENOMIC DNA]</scope>
    <source>
        <strain evidence="4 5">L21-TH-D2</strain>
    </source>
</reference>
<accession>R1CH90</accession>
<dbReference type="InterPro" id="IPR011055">
    <property type="entry name" value="Dup_hybrid_motif"/>
</dbReference>